<dbReference type="RefSeq" id="WP_257770790.1">
    <property type="nucleotide sequence ID" value="NZ_CP102480.1"/>
</dbReference>
<reference evidence="5" key="1">
    <citation type="submission" date="2022-08" db="EMBL/GenBank/DDBJ databases">
        <title>Nisaea acidiphila sp. nov., isolated from a marine algal debris and emended description of the genus Nisaea Urios et al. 2008.</title>
        <authorList>
            <person name="Kwon K."/>
        </authorList>
    </citation>
    <scope>NUCLEOTIDE SEQUENCE</scope>
    <source>
        <strain evidence="5">MEBiC11861</strain>
    </source>
</reference>
<dbReference type="InterPro" id="IPR003607">
    <property type="entry name" value="HD/PDEase_dom"/>
</dbReference>
<dbReference type="InterPro" id="IPR037522">
    <property type="entry name" value="HD_GYP_dom"/>
</dbReference>
<dbReference type="InterPro" id="IPR052020">
    <property type="entry name" value="Cyclic_di-GMP/3'3'-cGAMP_PDE"/>
</dbReference>
<dbReference type="SUPFAM" id="SSF52172">
    <property type="entry name" value="CheY-like"/>
    <property type="match status" value="1"/>
</dbReference>
<dbReference type="CDD" id="cd00077">
    <property type="entry name" value="HDc"/>
    <property type="match status" value="1"/>
</dbReference>
<dbReference type="InterPro" id="IPR006674">
    <property type="entry name" value="HD_domain"/>
</dbReference>
<dbReference type="GO" id="GO:0008081">
    <property type="term" value="F:phosphoric diester hydrolase activity"/>
    <property type="evidence" value="ECO:0007669"/>
    <property type="project" value="UniProtKB-ARBA"/>
</dbReference>
<evidence type="ECO:0000259" key="3">
    <source>
        <dbReference type="PROSITE" id="PS51831"/>
    </source>
</evidence>
<dbReference type="Proteomes" id="UP001060336">
    <property type="component" value="Chromosome"/>
</dbReference>
<evidence type="ECO:0000313" key="6">
    <source>
        <dbReference type="Proteomes" id="UP001060336"/>
    </source>
</evidence>
<dbReference type="SMART" id="SM00471">
    <property type="entry name" value="HDc"/>
    <property type="match status" value="1"/>
</dbReference>
<dbReference type="EMBL" id="CP102480">
    <property type="protein sequence ID" value="UUX51356.1"/>
    <property type="molecule type" value="Genomic_DNA"/>
</dbReference>
<dbReference type="PROSITE" id="PS51831">
    <property type="entry name" value="HD"/>
    <property type="match status" value="1"/>
</dbReference>
<gene>
    <name evidence="5" type="ORF">NUH88_06580</name>
</gene>
<name>A0A9J7AYL1_9PROT</name>
<evidence type="ECO:0000313" key="5">
    <source>
        <dbReference type="EMBL" id="UUX51356.1"/>
    </source>
</evidence>
<evidence type="ECO:0000256" key="1">
    <source>
        <dbReference type="PROSITE-ProRule" id="PRU00169"/>
    </source>
</evidence>
<dbReference type="InterPro" id="IPR021800">
    <property type="entry name" value="DUF3369"/>
</dbReference>
<dbReference type="InterPro" id="IPR001789">
    <property type="entry name" value="Sig_transdc_resp-reg_receiver"/>
</dbReference>
<dbReference type="GO" id="GO:0000160">
    <property type="term" value="P:phosphorelay signal transduction system"/>
    <property type="evidence" value="ECO:0007669"/>
    <property type="project" value="InterPro"/>
</dbReference>
<keyword evidence="1" id="KW-0597">Phosphoprotein</keyword>
<dbReference type="PROSITE" id="PS50110">
    <property type="entry name" value="RESPONSE_REGULATORY"/>
    <property type="match status" value="1"/>
</dbReference>
<dbReference type="Gene3D" id="3.40.50.2300">
    <property type="match status" value="1"/>
</dbReference>
<dbReference type="PANTHER" id="PTHR45228:SF9">
    <property type="entry name" value="3'3'-CGAMP-SPECIFIC PHOSPHODIESTERASE 2"/>
    <property type="match status" value="1"/>
</dbReference>
<protein>
    <submittedName>
        <fullName evidence="5">DUF3369 domain-containing protein</fullName>
    </submittedName>
</protein>
<dbReference type="PANTHER" id="PTHR45228">
    <property type="entry name" value="CYCLIC DI-GMP PHOSPHODIESTERASE TM_0186-RELATED"/>
    <property type="match status" value="1"/>
</dbReference>
<feature type="domain" description="HD" evidence="3">
    <location>
        <begin position="347"/>
        <end position="471"/>
    </location>
</feature>
<evidence type="ECO:0000259" key="4">
    <source>
        <dbReference type="PROSITE" id="PS51832"/>
    </source>
</evidence>
<proteinExistence type="predicted"/>
<accession>A0A9J7AYL1</accession>
<dbReference type="AlphaFoldDB" id="A0A9J7AYL1"/>
<dbReference type="PROSITE" id="PS51832">
    <property type="entry name" value="HD_GYP"/>
    <property type="match status" value="1"/>
</dbReference>
<feature type="domain" description="Response regulatory" evidence="2">
    <location>
        <begin position="27"/>
        <end position="151"/>
    </location>
</feature>
<dbReference type="Gene3D" id="1.10.3210.10">
    <property type="entry name" value="Hypothetical protein af1432"/>
    <property type="match status" value="1"/>
</dbReference>
<dbReference type="Pfam" id="PF13487">
    <property type="entry name" value="HD_5"/>
    <property type="match status" value="1"/>
</dbReference>
<dbReference type="KEGG" id="naci:NUH88_06580"/>
<dbReference type="Pfam" id="PF11849">
    <property type="entry name" value="DUF3369"/>
    <property type="match status" value="1"/>
</dbReference>
<feature type="domain" description="HD-GYP" evidence="4">
    <location>
        <begin position="325"/>
        <end position="522"/>
    </location>
</feature>
<evidence type="ECO:0000259" key="2">
    <source>
        <dbReference type="PROSITE" id="PS50110"/>
    </source>
</evidence>
<sequence>MSNEDLNILDFLVDEPEDSAASAEPWKVLIVDDDHDVAATTSLVLRDVEVEGRPLSLLSAYSAAEAKQVLADNPDVGLALIDVVMETPNAGLDLIRYIREDMDNKLIRLVVRTGQPGHAPEQSVITDYDISDYKEKTELSAQKLFSLAYAGLRSYQQFLAMEQSRRGLMKVLQASTALFEQPSLAGFADGILENLESIANMHRGAGEKIGASAVLAVAEHNSKSVEDYEVIAGHGAVADARSLSDMALGAEDEKLVRELATRGAGIHTCRSEDALLAGIVGRGGQTSLLFLPELQSLEGPDAQIVEVFISQVLTAFENLRLHDQTERAQREIVLRLGEAVETRSGETGRHVSRVAQYSRVIADKIGLSASDSELLFRAAPLHDIGKIGIPDAILCKPGKLELDEWEAMKRHTVIGYEMLRTSDMPILQLAAKIALEHHEKWEGGGYPNDIKGDAISIEGRIVGLVDVFDALTSERVYKKAWKVEDAVELIREQRGKHFDPNLVDVFVDNLPTMIDIRTTYGDENLVTA</sequence>
<feature type="modified residue" description="4-aspartylphosphate" evidence="1">
    <location>
        <position position="82"/>
    </location>
</feature>
<keyword evidence="6" id="KW-1185">Reference proteome</keyword>
<dbReference type="InterPro" id="IPR011006">
    <property type="entry name" value="CheY-like_superfamily"/>
</dbReference>
<dbReference type="SUPFAM" id="SSF109604">
    <property type="entry name" value="HD-domain/PDEase-like"/>
    <property type="match status" value="1"/>
</dbReference>
<organism evidence="5 6">
    <name type="scientific">Nisaea acidiphila</name>
    <dbReference type="NCBI Taxonomy" id="1862145"/>
    <lineage>
        <taxon>Bacteria</taxon>
        <taxon>Pseudomonadati</taxon>
        <taxon>Pseudomonadota</taxon>
        <taxon>Alphaproteobacteria</taxon>
        <taxon>Rhodospirillales</taxon>
        <taxon>Thalassobaculaceae</taxon>
        <taxon>Nisaea</taxon>
    </lineage>
</organism>